<dbReference type="Proteomes" id="UP000887579">
    <property type="component" value="Unplaced"/>
</dbReference>
<dbReference type="WBParaSite" id="ES5_v2.g22464.t1">
    <property type="protein sequence ID" value="ES5_v2.g22464.t1"/>
    <property type="gene ID" value="ES5_v2.g22464"/>
</dbReference>
<sequence>FLQSNMDDVITNQPVVIDNGSGMIKAGFAGDPSPKCKFYNYSGRPKHTRCMAGALEGDVFIGPKCADMRGLMSLKYPMEHGIVTDWNEMERIWSYIYSGDELKANANEHPVLLTEAPLNPAKNRLKAAEIFFETFNVPAFHCQMQAVLSLYSCGRITGVVVDSGDGVTHVVPVFEGFAIDHGPKHTRCMAGALEGDVFIGPKCADMRGLMSLKYPMEHGIVTDWNEMERIWSYIYSGDELKANANEHPVLLTEAPLNPAKNRLKAAEIFFETFNVPAFHCQMQAVLSLYSCGRITGVVVDSGDGVTHVVPVFEGFAIDHGIQRIDVAGRDVTRYLRTLLRKEGYNFHKTPEFEIVREMKEKCCFLSTQSIKDSNECDKLKLYLQPDQPNTMYKLPDGQEIELGACRNRAPEVLFRPELIGAEYDGIPQCIANSIAACDIDLRKTLYSNIVLSGGSTLFSGFGDRLLGEMRKIAPKDSKVRIVAPQERLIGTWVGGSILASLDTFRKIWVTKKEFEDDPKVIFRKTF</sequence>
<accession>A0AC34FZS7</accession>
<organism evidence="1 2">
    <name type="scientific">Panagrolaimus sp. ES5</name>
    <dbReference type="NCBI Taxonomy" id="591445"/>
    <lineage>
        <taxon>Eukaryota</taxon>
        <taxon>Metazoa</taxon>
        <taxon>Ecdysozoa</taxon>
        <taxon>Nematoda</taxon>
        <taxon>Chromadorea</taxon>
        <taxon>Rhabditida</taxon>
        <taxon>Tylenchina</taxon>
        <taxon>Panagrolaimomorpha</taxon>
        <taxon>Panagrolaimoidea</taxon>
        <taxon>Panagrolaimidae</taxon>
        <taxon>Panagrolaimus</taxon>
    </lineage>
</organism>
<evidence type="ECO:0000313" key="2">
    <source>
        <dbReference type="WBParaSite" id="ES5_v2.g22464.t1"/>
    </source>
</evidence>
<proteinExistence type="predicted"/>
<name>A0AC34FZS7_9BILA</name>
<protein>
    <submittedName>
        <fullName evidence="2">Actin</fullName>
    </submittedName>
</protein>
<reference evidence="2" key="1">
    <citation type="submission" date="2022-11" db="UniProtKB">
        <authorList>
            <consortium name="WormBaseParasite"/>
        </authorList>
    </citation>
    <scope>IDENTIFICATION</scope>
</reference>
<evidence type="ECO:0000313" key="1">
    <source>
        <dbReference type="Proteomes" id="UP000887579"/>
    </source>
</evidence>